<dbReference type="EMBL" id="HBIN01014658">
    <property type="protein sequence ID" value="CAE0440969.1"/>
    <property type="molecule type" value="Transcribed_RNA"/>
</dbReference>
<sequence>MYVWLYSIYGYYMMESGTFNRDPFFGAENEAAVAASWSYYGDPLVQLKLLFLFLVAFQYANVHRLVTVPNMKRTLRYCKSKCNLNYSRKAVSYVSRNVKINKNMIDAVLKLSKNRLKGKGEVVDLALMYLLPDELLVQCTAKYLDVRSNVLGLQLANKRMRKLAENENVWFIHTSRLLKLPREAKFWSRLRLCRDAMDPKKRKFGMIKRQTVTCPRIVNDECCWRELYYTLKSKSMNNKEQMDFRGFYTDGGCDGSTMVQKQRYWVGNMFRHGSASHYCSQKLNDINTWGVLSWTRELIRSNDDVVEWDENIDGNDDYLKNERRRLWRRTAILSCFKGSKIPQSILPIIETYELESLLITAIQDFADDLANTKFKAQLHKYAKFKINNILKQKRYRMELSEYRKSLPRKRTQYLEALQRFRIKILDERQSIREKLMIQNNTNTTNNNDSESESESERISSVSDTLVQTQNFLFDSVQALDENMEELIDLEMLNTHSTTITHEKLLENHRTFGKAYGIINSLFLSRVGNFTCPVCVGAVLTCVDDQCFLDGKVSQIKYTESCRALSEAKDYRTLLQLVRNGKLPPITKTKNYKGTIVVEFQATDADARNDKSQQPQPLLWFEFTPKSSNLSINTPSNLKKFQDRNSFTHYLQCPRLSRFIGLKLISSSIGSVNIDVCSIGASGLILQT</sequence>
<dbReference type="AlphaFoldDB" id="A0A7S3UYP3"/>
<name>A0A7S3UYP3_9STRA</name>
<feature type="compositionally biased region" description="Low complexity" evidence="1">
    <location>
        <begin position="439"/>
        <end position="448"/>
    </location>
</feature>
<evidence type="ECO:0000313" key="2">
    <source>
        <dbReference type="EMBL" id="CAE0440969.1"/>
    </source>
</evidence>
<accession>A0A7S3UYP3</accession>
<proteinExistence type="predicted"/>
<evidence type="ECO:0008006" key="3">
    <source>
        <dbReference type="Google" id="ProtNLM"/>
    </source>
</evidence>
<organism evidence="2">
    <name type="scientific">Aplanochytrium stocchinoi</name>
    <dbReference type="NCBI Taxonomy" id="215587"/>
    <lineage>
        <taxon>Eukaryota</taxon>
        <taxon>Sar</taxon>
        <taxon>Stramenopiles</taxon>
        <taxon>Bigyra</taxon>
        <taxon>Labyrinthulomycetes</taxon>
        <taxon>Thraustochytrida</taxon>
        <taxon>Thraustochytriidae</taxon>
        <taxon>Aplanochytrium</taxon>
    </lineage>
</organism>
<protein>
    <recommendedName>
        <fullName evidence="3">F-box domain-containing protein</fullName>
    </recommendedName>
</protein>
<reference evidence="2" key="1">
    <citation type="submission" date="2021-01" db="EMBL/GenBank/DDBJ databases">
        <authorList>
            <person name="Corre E."/>
            <person name="Pelletier E."/>
            <person name="Niang G."/>
            <person name="Scheremetjew M."/>
            <person name="Finn R."/>
            <person name="Kale V."/>
            <person name="Holt S."/>
            <person name="Cochrane G."/>
            <person name="Meng A."/>
            <person name="Brown T."/>
            <person name="Cohen L."/>
        </authorList>
    </citation>
    <scope>NUCLEOTIDE SEQUENCE</scope>
    <source>
        <strain evidence="2">GSBS06</strain>
    </source>
</reference>
<evidence type="ECO:0000256" key="1">
    <source>
        <dbReference type="SAM" id="MobiDB-lite"/>
    </source>
</evidence>
<gene>
    <name evidence="2" type="ORF">ASTO00021_LOCUS11101</name>
</gene>
<feature type="region of interest" description="Disordered" evidence="1">
    <location>
        <begin position="436"/>
        <end position="459"/>
    </location>
</feature>